<dbReference type="SMART" id="SM00355">
    <property type="entry name" value="ZnF_C2H2"/>
    <property type="match status" value="5"/>
</dbReference>
<dbReference type="Proteomes" id="UP000585474">
    <property type="component" value="Unassembled WGS sequence"/>
</dbReference>
<feature type="domain" description="C2H2-type" evidence="3">
    <location>
        <begin position="366"/>
        <end position="393"/>
    </location>
</feature>
<evidence type="ECO:0000313" key="4">
    <source>
        <dbReference type="EMBL" id="GFY86993.1"/>
    </source>
</evidence>
<comment type="caution">
    <text evidence="4">The sequence shown here is derived from an EMBL/GenBank/DDBJ whole genome shotgun (WGS) entry which is preliminary data.</text>
</comment>
<organism evidence="4 5">
    <name type="scientific">Actinidia rufa</name>
    <dbReference type="NCBI Taxonomy" id="165716"/>
    <lineage>
        <taxon>Eukaryota</taxon>
        <taxon>Viridiplantae</taxon>
        <taxon>Streptophyta</taxon>
        <taxon>Embryophyta</taxon>
        <taxon>Tracheophyta</taxon>
        <taxon>Spermatophyta</taxon>
        <taxon>Magnoliopsida</taxon>
        <taxon>eudicotyledons</taxon>
        <taxon>Gunneridae</taxon>
        <taxon>Pentapetalae</taxon>
        <taxon>asterids</taxon>
        <taxon>Ericales</taxon>
        <taxon>Actinidiaceae</taxon>
        <taxon>Actinidia</taxon>
    </lineage>
</organism>
<feature type="compositionally biased region" description="Basic and acidic residues" evidence="2">
    <location>
        <begin position="68"/>
        <end position="83"/>
    </location>
</feature>
<feature type="region of interest" description="Disordered" evidence="2">
    <location>
        <begin position="25"/>
        <end position="83"/>
    </location>
</feature>
<feature type="domain" description="C2H2-type" evidence="3">
    <location>
        <begin position="9"/>
        <end position="36"/>
    </location>
</feature>
<dbReference type="GO" id="GO:0008270">
    <property type="term" value="F:zinc ion binding"/>
    <property type="evidence" value="ECO:0007669"/>
    <property type="project" value="UniProtKB-KW"/>
</dbReference>
<dbReference type="OrthoDB" id="6077919at2759"/>
<dbReference type="InterPro" id="IPR036236">
    <property type="entry name" value="Znf_C2H2_sf"/>
</dbReference>
<sequence>MELVQEQKFVCKICGKSCFSGKSLGGHMRGHLPPDSSKKRKNHKKIENLKNSNSGPEADWNASYGLRENPKKSRRGTDAKHTISKKHENCIQCEKVFPSLRSLSGHMKAHSIQSREKHKCNKCDKGFDSKKALFGHIRHHSKRPPSESLSDHETFCPVRRKRSRTRYKTNGNFSLCCNLNGFECVSEIDEVEVAAMCLMMMSRGVRNWVNNISVFKSSNTCPENFKAKALDQCKSGKLCFGSGNSSFEKDKPEFDDIDSGNLSFEAETLLKTSGKFLACGADEARKMKELRERLDSGSGNSSFEKEKPKFDDLDSGFLTTDEKNIELERDLVREGEWSHEFGENSCDEINHTTSETFDDSDKKREYQCKTCNKTFHSYQALGGHRSVHKTPTNSGFVEKILTAEMSIETNENSVEQEEIYELKKRKDRECPICFKVFPSGQALGGHKRAHYVGFSENKTNEGILTKQCSELPNVHNTKSDLNVLVTLEEEAGGGFGYKTWWVGSDLGREPLLITN</sequence>
<dbReference type="PROSITE" id="PS50157">
    <property type="entry name" value="ZINC_FINGER_C2H2_2"/>
    <property type="match status" value="4"/>
</dbReference>
<dbReference type="PROSITE" id="PS00028">
    <property type="entry name" value="ZINC_FINGER_C2H2_1"/>
    <property type="match status" value="5"/>
</dbReference>
<accession>A0A7J0EKJ6</accession>
<dbReference type="PANTHER" id="PTHR46869">
    <property type="entry name" value="C2H2-LIKE ZINC FINGER PROTEIN"/>
    <property type="match status" value="1"/>
</dbReference>
<keyword evidence="1" id="KW-0863">Zinc-finger</keyword>
<dbReference type="EMBL" id="BJWL01000005">
    <property type="protein sequence ID" value="GFY86993.1"/>
    <property type="molecule type" value="Genomic_DNA"/>
</dbReference>
<protein>
    <submittedName>
        <fullName evidence="4">C2H2-like zinc finger protein</fullName>
    </submittedName>
</protein>
<dbReference type="Gene3D" id="3.30.160.60">
    <property type="entry name" value="Classic Zinc Finger"/>
    <property type="match status" value="2"/>
</dbReference>
<proteinExistence type="predicted"/>
<dbReference type="SUPFAM" id="SSF57667">
    <property type="entry name" value="beta-beta-alpha zinc fingers"/>
    <property type="match status" value="3"/>
</dbReference>
<evidence type="ECO:0000256" key="2">
    <source>
        <dbReference type="SAM" id="MobiDB-lite"/>
    </source>
</evidence>
<keyword evidence="1" id="KW-0479">Metal-binding</keyword>
<feature type="domain" description="C2H2-type" evidence="3">
    <location>
        <begin position="88"/>
        <end position="115"/>
    </location>
</feature>
<name>A0A7J0EKJ6_9ERIC</name>
<dbReference type="AlphaFoldDB" id="A0A7J0EKJ6"/>
<evidence type="ECO:0000313" key="5">
    <source>
        <dbReference type="Proteomes" id="UP000585474"/>
    </source>
</evidence>
<feature type="domain" description="C2H2-type" evidence="3">
    <location>
        <begin position="118"/>
        <end position="145"/>
    </location>
</feature>
<dbReference type="Pfam" id="PF00096">
    <property type="entry name" value="zf-C2H2"/>
    <property type="match status" value="1"/>
</dbReference>
<gene>
    <name evidence="4" type="ORF">Acr_05g0006320</name>
</gene>
<dbReference type="Pfam" id="PF13912">
    <property type="entry name" value="zf-C2H2_6"/>
    <property type="match status" value="4"/>
</dbReference>
<dbReference type="PANTHER" id="PTHR46869:SF9">
    <property type="entry name" value="C2H2-TYPE DOMAIN-CONTAINING PROTEIN"/>
    <property type="match status" value="1"/>
</dbReference>
<keyword evidence="1" id="KW-0862">Zinc</keyword>
<evidence type="ECO:0000259" key="3">
    <source>
        <dbReference type="PROSITE" id="PS50157"/>
    </source>
</evidence>
<dbReference type="InterPro" id="IPR013087">
    <property type="entry name" value="Znf_C2H2_type"/>
</dbReference>
<keyword evidence="5" id="KW-1185">Reference proteome</keyword>
<evidence type="ECO:0000256" key="1">
    <source>
        <dbReference type="PROSITE-ProRule" id="PRU00042"/>
    </source>
</evidence>
<reference evidence="4 5" key="1">
    <citation type="submission" date="2019-07" db="EMBL/GenBank/DDBJ databases">
        <title>De Novo Assembly of kiwifruit Actinidia rufa.</title>
        <authorList>
            <person name="Sugita-Konishi S."/>
            <person name="Sato K."/>
            <person name="Mori E."/>
            <person name="Abe Y."/>
            <person name="Kisaki G."/>
            <person name="Hamano K."/>
            <person name="Suezawa K."/>
            <person name="Otani M."/>
            <person name="Fukuda T."/>
            <person name="Manabe T."/>
            <person name="Gomi K."/>
            <person name="Tabuchi M."/>
            <person name="Akimitsu K."/>
            <person name="Kataoka I."/>
        </authorList>
    </citation>
    <scope>NUCLEOTIDE SEQUENCE [LARGE SCALE GENOMIC DNA]</scope>
    <source>
        <strain evidence="5">cv. Fuchu</strain>
    </source>
</reference>